<evidence type="ECO:0000256" key="5">
    <source>
        <dbReference type="ARBA" id="ARBA00050612"/>
    </source>
</evidence>
<feature type="binding site" evidence="7">
    <location>
        <position position="137"/>
    </location>
    <ligand>
        <name>FMN</name>
        <dbReference type="ChEBI" id="CHEBI:58210"/>
    </ligand>
</feature>
<comment type="function">
    <text evidence="7">Flavin prenyltransferase that catalyzes the synthesis of the prenylated FMN cofactor (prenyl-FMN) for 4-hydroxy-3-polyprenylbenzoic acid decarboxylase UbiD. The prenyltransferase is metal-independent and links a dimethylallyl moiety from dimethylallyl monophosphate (DMAP) to the flavin N5 and C6 atoms of FMN.</text>
</comment>
<dbReference type="PANTHER" id="PTHR43374">
    <property type="entry name" value="FLAVIN PRENYLTRANSFERASE"/>
    <property type="match status" value="1"/>
</dbReference>
<comment type="similarity">
    <text evidence="6 7">Belongs to the UbiX/PAD1 family.</text>
</comment>
<keyword evidence="10" id="KW-1185">Reference proteome</keyword>
<dbReference type="AlphaFoldDB" id="Q0VN28"/>
<evidence type="ECO:0000256" key="2">
    <source>
        <dbReference type="ARBA" id="ARBA00022630"/>
    </source>
</evidence>
<dbReference type="GO" id="GO:0106141">
    <property type="term" value="F:flavin prenyltransferase activity"/>
    <property type="evidence" value="ECO:0007669"/>
    <property type="project" value="UniProtKB-EC"/>
</dbReference>
<organism evidence="9 10">
    <name type="scientific">Alcanivorax borkumensis (strain ATCC 700651 / DSM 11573 / NCIMB 13689 / SK2)</name>
    <dbReference type="NCBI Taxonomy" id="393595"/>
    <lineage>
        <taxon>Bacteria</taxon>
        <taxon>Pseudomonadati</taxon>
        <taxon>Pseudomonadota</taxon>
        <taxon>Gammaproteobacteria</taxon>
        <taxon>Oceanospirillales</taxon>
        <taxon>Alcanivoracaceae</taxon>
        <taxon>Alcanivorax</taxon>
    </lineage>
</organism>
<reference evidence="9 10" key="1">
    <citation type="journal article" date="2006" name="Nat. Biotechnol.">
        <title>Genome sequence of the ubiquitous hydrocarbon-degrading marine bacterium Alcanivorax borkumensis.</title>
        <authorList>
            <person name="Schneiker S."/>
            <person name="Martins dos Santos V.A.P."/>
            <person name="Bartels D."/>
            <person name="Bekel T."/>
            <person name="Brecht M."/>
            <person name="Buhrmester J."/>
            <person name="Chernikova T.N."/>
            <person name="Denaro R."/>
            <person name="Ferrer M."/>
            <person name="Gertler C."/>
            <person name="Goesmann A."/>
            <person name="Golyshina O.V."/>
            <person name="Kaminski F."/>
            <person name="Khachane A.N."/>
            <person name="Lang S."/>
            <person name="Linke B."/>
            <person name="McHardy A.C."/>
            <person name="Meyer F."/>
            <person name="Nechitaylo T."/>
            <person name="Puehler A."/>
            <person name="Regenhardt D."/>
            <person name="Rupp O."/>
            <person name="Sabirova J.S."/>
            <person name="Selbitschka W."/>
            <person name="Yakimov M.M."/>
            <person name="Timmis K.N."/>
            <person name="Vorhoelter F.-J."/>
            <person name="Weidner S."/>
            <person name="Kaiser O."/>
            <person name="Golyshin P.N."/>
        </authorList>
    </citation>
    <scope>NUCLEOTIDE SEQUENCE [LARGE SCALE GENOMIC DNA]</scope>
    <source>
        <strain evidence="10">ATCC 700651 / DSM 11573 / NCIMB 13689 / SK2</strain>
    </source>
</reference>
<dbReference type="FunFam" id="3.40.50.1950:FF:000001">
    <property type="entry name" value="Flavin prenyltransferase UbiX"/>
    <property type="match status" value="1"/>
</dbReference>
<keyword evidence="2 7" id="KW-0285">Flavoprotein</keyword>
<dbReference type="STRING" id="393595.ABO_1972"/>
<feature type="binding site" evidence="7">
    <location>
        <position position="37"/>
    </location>
    <ligand>
        <name>FMN</name>
        <dbReference type="ChEBI" id="CHEBI:58210"/>
    </ligand>
</feature>
<dbReference type="Pfam" id="PF02441">
    <property type="entry name" value="Flavoprotein"/>
    <property type="match status" value="1"/>
</dbReference>
<keyword evidence="1 7" id="KW-0637">Prenyltransferase</keyword>
<dbReference type="EC" id="2.5.1.129" evidence="7"/>
<feature type="binding site" evidence="7">
    <location>
        <begin position="102"/>
        <end position="105"/>
    </location>
    <ligand>
        <name>FMN</name>
        <dbReference type="ChEBI" id="CHEBI:58210"/>
    </ligand>
</feature>
<dbReference type="eggNOG" id="COG0163">
    <property type="taxonomic scope" value="Bacteria"/>
</dbReference>
<evidence type="ECO:0000313" key="10">
    <source>
        <dbReference type="Proteomes" id="UP000008871"/>
    </source>
</evidence>
<feature type="binding site" evidence="7">
    <location>
        <begin position="11"/>
        <end position="13"/>
    </location>
    <ligand>
        <name>FMN</name>
        <dbReference type="ChEBI" id="CHEBI:58210"/>
    </ligand>
</feature>
<dbReference type="Proteomes" id="UP000008871">
    <property type="component" value="Chromosome"/>
</dbReference>
<proteinExistence type="inferred from homology"/>
<dbReference type="RefSeq" id="WP_011589251.1">
    <property type="nucleotide sequence ID" value="NC_008260.1"/>
</dbReference>
<gene>
    <name evidence="7" type="primary">ubiX</name>
    <name evidence="9" type="ordered locus">ABO_1972</name>
</gene>
<evidence type="ECO:0000256" key="3">
    <source>
        <dbReference type="ARBA" id="ARBA00022643"/>
    </source>
</evidence>
<dbReference type="HAMAP" id="MF_01984">
    <property type="entry name" value="ubiX_pad"/>
    <property type="match status" value="1"/>
</dbReference>
<evidence type="ECO:0000259" key="8">
    <source>
        <dbReference type="Pfam" id="PF02441"/>
    </source>
</evidence>
<name>Q0VN28_ALCBS</name>
<evidence type="ECO:0000256" key="7">
    <source>
        <dbReference type="HAMAP-Rule" id="MF_01984"/>
    </source>
</evidence>
<dbReference type="PANTHER" id="PTHR43374:SF1">
    <property type="entry name" value="FLAVIN PRENYLTRANSFERASE PAD1, MITOCHONDRIAL"/>
    <property type="match status" value="1"/>
</dbReference>
<dbReference type="EMBL" id="AM286690">
    <property type="protein sequence ID" value="CAL17420.1"/>
    <property type="molecule type" value="Genomic_DNA"/>
</dbReference>
<dbReference type="NCBIfam" id="TIGR00421">
    <property type="entry name" value="ubiX_pad"/>
    <property type="match status" value="1"/>
</dbReference>
<sequence length="200" mass="21294">MTHRVTLAFTGASGAPYGLRLLQCLLEADCEVFVLLSKAARVVIGTETALKLPAGTGNAEQALRDWVKTEKGQLVVCGLEQWTAPVASGSGAPAAMVVCPCSTGTLSAIAMGASDNLIERAADVAIKEGRKLILVPRESPFSAIHLENMLKLSRLGVTIMPAAPGFYHQPQSVDDLVDFMVARLLDHLGVEQTLVKRWGE</sequence>
<evidence type="ECO:0000256" key="6">
    <source>
        <dbReference type="ARBA" id="ARBA00060793"/>
    </source>
</evidence>
<evidence type="ECO:0000313" key="9">
    <source>
        <dbReference type="EMBL" id="CAL17420.1"/>
    </source>
</evidence>
<dbReference type="InterPro" id="IPR003382">
    <property type="entry name" value="Flavoprotein"/>
</dbReference>
<comment type="caution">
    <text evidence="7">Lacks conserved residue(s) required for the propagation of feature annotation.</text>
</comment>
<evidence type="ECO:0000256" key="1">
    <source>
        <dbReference type="ARBA" id="ARBA00022602"/>
    </source>
</evidence>
<evidence type="ECO:0000256" key="4">
    <source>
        <dbReference type="ARBA" id="ARBA00022679"/>
    </source>
</evidence>
<feature type="binding site" evidence="7">
    <location>
        <position position="167"/>
    </location>
    <ligand>
        <name>dimethylallyl phosphate</name>
        <dbReference type="ChEBI" id="CHEBI:88052"/>
    </ligand>
</feature>
<keyword evidence="9" id="KW-0456">Lyase</keyword>
<accession>Q0VN28</accession>
<dbReference type="KEGG" id="abo:ABO_1972"/>
<feature type="binding site" evidence="7">
    <location>
        <position position="183"/>
    </location>
    <ligand>
        <name>dimethylallyl phosphate</name>
        <dbReference type="ChEBI" id="CHEBI:88052"/>
    </ligand>
</feature>
<keyword evidence="4 7" id="KW-0808">Transferase</keyword>
<dbReference type="SUPFAM" id="SSF52507">
    <property type="entry name" value="Homo-oligomeric flavin-containing Cys decarboxylases, HFCD"/>
    <property type="match status" value="1"/>
</dbReference>
<protein>
    <recommendedName>
        <fullName evidence="7">Flavin prenyltransferase UbiX</fullName>
        <ecNumber evidence="7">2.5.1.129</ecNumber>
    </recommendedName>
</protein>
<dbReference type="HOGENOM" id="CLU_074522_0_0_6"/>
<dbReference type="NCBIfam" id="NF004685">
    <property type="entry name" value="PRK06029.1"/>
    <property type="match status" value="1"/>
</dbReference>
<dbReference type="GO" id="GO:0016831">
    <property type="term" value="F:carboxy-lyase activity"/>
    <property type="evidence" value="ECO:0007669"/>
    <property type="project" value="TreeGrafter"/>
</dbReference>
<dbReference type="InterPro" id="IPR004507">
    <property type="entry name" value="UbiX-like"/>
</dbReference>
<dbReference type="InterPro" id="IPR036551">
    <property type="entry name" value="Flavin_trans-like"/>
</dbReference>
<feature type="domain" description="Flavoprotein" evidence="8">
    <location>
        <begin position="4"/>
        <end position="188"/>
    </location>
</feature>
<dbReference type="Gene3D" id="3.40.50.1950">
    <property type="entry name" value="Flavin prenyltransferase-like"/>
    <property type="match status" value="1"/>
</dbReference>
<keyword evidence="3 7" id="KW-0288">FMN</keyword>
<dbReference type="OrthoDB" id="9781577at2"/>
<comment type="catalytic activity">
    <reaction evidence="5 7">
        <text>dimethylallyl phosphate + FMNH2 = prenylated FMNH2 + phosphate</text>
        <dbReference type="Rhea" id="RHEA:37743"/>
        <dbReference type="ChEBI" id="CHEBI:43474"/>
        <dbReference type="ChEBI" id="CHEBI:57618"/>
        <dbReference type="ChEBI" id="CHEBI:87467"/>
        <dbReference type="ChEBI" id="CHEBI:88052"/>
        <dbReference type="EC" id="2.5.1.129"/>
    </reaction>
</comment>